<evidence type="ECO:0000256" key="1">
    <source>
        <dbReference type="ARBA" id="ARBA00004370"/>
    </source>
</evidence>
<keyword evidence="3 10" id="KW-0732">Signal</keyword>
<dbReference type="AlphaFoldDB" id="A0AAV2KC54"/>
<dbReference type="Proteomes" id="UP001497482">
    <property type="component" value="Chromosome 17"/>
</dbReference>
<sequence length="457" mass="50175">MLLISLLLFTVPVCRAAEGGYRADFVLDAEDAVAQGAVLLATVNAQSREECERACVDLPPCNLALSEPHDACALFDCVYRNRFVCNRFQNRGGYQTFVTKKLYETFLQAPPTTGDQRRPIAVGGRDLVVQPGESVLLNGIESLSPGTIQQYIWNQQKGDQATVERTQYPDQVNVSGLVSGSYLFELRVTDSNGNSASDTVLVQVLSPEQSSLFCLAPPKVGPCRASFTRWRYDAVSGVCRNFTFGGCKGNYNNFLSAAACETACRGVQASLERSAPPPGSKECVSVCAPLQMLCDTNCCVHKSLECDGVQQCVDGTDERECGKVNQTFNRLLNIELDQKKARCSLPPHTGPCRASFSRWFYDPVRRQCQSFTFGGCDANGNNWEEEAQCEEACRGVTEEDVFAPGMFKRFEDEDESQSGSIALAVILTVTLLALLAIASYCFIRRKKSHQPVPTDQN</sequence>
<protein>
    <submittedName>
        <fullName evidence="13">Uncharacterized protein</fullName>
    </submittedName>
</protein>
<dbReference type="CDD" id="cd00146">
    <property type="entry name" value="PKD"/>
    <property type="match status" value="1"/>
</dbReference>
<proteinExistence type="predicted"/>
<organism evidence="13 14">
    <name type="scientific">Knipowitschia caucasica</name>
    <name type="common">Caucasian dwarf goby</name>
    <name type="synonym">Pomatoschistus caucasicus</name>
    <dbReference type="NCBI Taxonomy" id="637954"/>
    <lineage>
        <taxon>Eukaryota</taxon>
        <taxon>Metazoa</taxon>
        <taxon>Chordata</taxon>
        <taxon>Craniata</taxon>
        <taxon>Vertebrata</taxon>
        <taxon>Euteleostomi</taxon>
        <taxon>Actinopterygii</taxon>
        <taxon>Neopterygii</taxon>
        <taxon>Teleostei</taxon>
        <taxon>Neoteleostei</taxon>
        <taxon>Acanthomorphata</taxon>
        <taxon>Gobiaria</taxon>
        <taxon>Gobiiformes</taxon>
        <taxon>Gobioidei</taxon>
        <taxon>Gobiidae</taxon>
        <taxon>Gobiinae</taxon>
        <taxon>Knipowitschia</taxon>
    </lineage>
</organism>
<reference evidence="13 14" key="1">
    <citation type="submission" date="2024-04" db="EMBL/GenBank/DDBJ databases">
        <authorList>
            <person name="Waldvogel A.-M."/>
            <person name="Schoenle A."/>
        </authorList>
    </citation>
    <scope>NUCLEOTIDE SEQUENCE [LARGE SCALE GENOMIC DNA]</scope>
</reference>
<dbReference type="Pfam" id="PF22352">
    <property type="entry name" value="K319L-like_PKD"/>
    <property type="match status" value="1"/>
</dbReference>
<gene>
    <name evidence="13" type="ORF">KC01_LOCUS15947</name>
</gene>
<evidence type="ECO:0000259" key="11">
    <source>
        <dbReference type="PROSITE" id="PS50279"/>
    </source>
</evidence>
<dbReference type="InterPro" id="IPR022409">
    <property type="entry name" value="PKD/Chitinase_dom"/>
</dbReference>
<comment type="subcellular location">
    <subcellularLocation>
        <location evidence="1">Membrane</location>
    </subcellularLocation>
</comment>
<dbReference type="PROSITE" id="PS50279">
    <property type="entry name" value="BPTI_KUNITZ_2"/>
    <property type="match status" value="2"/>
</dbReference>
<dbReference type="InterPro" id="IPR035986">
    <property type="entry name" value="PKD_dom_sf"/>
</dbReference>
<evidence type="ECO:0000259" key="12">
    <source>
        <dbReference type="PROSITE" id="PS50986"/>
    </source>
</evidence>
<feature type="disulfide bond" evidence="8">
    <location>
        <begin position="287"/>
        <end position="299"/>
    </location>
</feature>
<evidence type="ECO:0000256" key="10">
    <source>
        <dbReference type="SAM" id="SignalP"/>
    </source>
</evidence>
<feature type="transmembrane region" description="Helical" evidence="9">
    <location>
        <begin position="421"/>
        <end position="443"/>
    </location>
</feature>
<name>A0AAV2KC54_KNICA</name>
<feature type="disulfide bond" evidence="8">
    <location>
        <begin position="294"/>
        <end position="312"/>
    </location>
</feature>
<dbReference type="Gene3D" id="4.10.400.10">
    <property type="entry name" value="Low-density Lipoprotein Receptor"/>
    <property type="match status" value="1"/>
</dbReference>
<dbReference type="EMBL" id="OZ035839">
    <property type="protein sequence ID" value="CAL1585757.1"/>
    <property type="molecule type" value="Genomic_DNA"/>
</dbReference>
<feature type="domain" description="MANSC" evidence="12">
    <location>
        <begin position="21"/>
        <end position="96"/>
    </location>
</feature>
<dbReference type="InterPro" id="IPR023415">
    <property type="entry name" value="LDLR_class-A_CS"/>
</dbReference>
<evidence type="ECO:0000313" key="13">
    <source>
        <dbReference type="EMBL" id="CAL1585757.1"/>
    </source>
</evidence>
<evidence type="ECO:0000256" key="9">
    <source>
        <dbReference type="SAM" id="Phobius"/>
    </source>
</evidence>
<feature type="domain" description="BPTI/Kunitz inhibitor" evidence="11">
    <location>
        <begin position="343"/>
        <end position="393"/>
    </location>
</feature>
<dbReference type="InterPro" id="IPR002172">
    <property type="entry name" value="LDrepeatLR_classA_rpt"/>
</dbReference>
<evidence type="ECO:0000256" key="2">
    <source>
        <dbReference type="ARBA" id="ARBA00022692"/>
    </source>
</evidence>
<feature type="signal peptide" evidence="10">
    <location>
        <begin position="1"/>
        <end position="16"/>
    </location>
</feature>
<dbReference type="Pfam" id="PF07502">
    <property type="entry name" value="MANEC"/>
    <property type="match status" value="1"/>
</dbReference>
<dbReference type="InterPro" id="IPR020901">
    <property type="entry name" value="Prtase_inh_Kunz-CS"/>
</dbReference>
<keyword evidence="2 9" id="KW-0812">Transmembrane</keyword>
<dbReference type="InterPro" id="IPR036055">
    <property type="entry name" value="LDL_receptor-like_sf"/>
</dbReference>
<dbReference type="InterPro" id="IPR013980">
    <property type="entry name" value="MANSC_dom"/>
</dbReference>
<keyword evidence="4 9" id="KW-1133">Transmembrane helix</keyword>
<dbReference type="SMART" id="SM00089">
    <property type="entry name" value="PKD"/>
    <property type="match status" value="1"/>
</dbReference>
<feature type="disulfide bond" evidence="8">
    <location>
        <begin position="306"/>
        <end position="321"/>
    </location>
</feature>
<evidence type="ECO:0000256" key="3">
    <source>
        <dbReference type="ARBA" id="ARBA00022729"/>
    </source>
</evidence>
<dbReference type="SUPFAM" id="SSF49299">
    <property type="entry name" value="PKD domain"/>
    <property type="match status" value="1"/>
</dbReference>
<evidence type="ECO:0000256" key="6">
    <source>
        <dbReference type="ARBA" id="ARBA00023157"/>
    </source>
</evidence>
<dbReference type="InterPro" id="IPR011106">
    <property type="entry name" value="MANSC_N"/>
</dbReference>
<dbReference type="InterPro" id="IPR002223">
    <property type="entry name" value="Kunitz_BPTI"/>
</dbReference>
<dbReference type="InterPro" id="IPR036880">
    <property type="entry name" value="Kunitz_BPTI_sf"/>
</dbReference>
<dbReference type="Pfam" id="PF00014">
    <property type="entry name" value="Kunitz_BPTI"/>
    <property type="match status" value="2"/>
</dbReference>
<dbReference type="CDD" id="cd22623">
    <property type="entry name" value="Kunitz_HAI1_1-like"/>
    <property type="match status" value="1"/>
</dbReference>
<keyword evidence="6 8" id="KW-1015">Disulfide bond</keyword>
<dbReference type="InterPro" id="IPR013783">
    <property type="entry name" value="Ig-like_fold"/>
</dbReference>
<dbReference type="GO" id="GO:0005886">
    <property type="term" value="C:plasma membrane"/>
    <property type="evidence" value="ECO:0007669"/>
    <property type="project" value="TreeGrafter"/>
</dbReference>
<accession>A0AAV2KC54</accession>
<evidence type="ECO:0000256" key="8">
    <source>
        <dbReference type="PROSITE-ProRule" id="PRU00124"/>
    </source>
</evidence>
<dbReference type="GO" id="GO:0030198">
    <property type="term" value="P:extracellular matrix organization"/>
    <property type="evidence" value="ECO:0007669"/>
    <property type="project" value="TreeGrafter"/>
</dbReference>
<dbReference type="GO" id="GO:0008544">
    <property type="term" value="P:epidermis development"/>
    <property type="evidence" value="ECO:0007669"/>
    <property type="project" value="TreeGrafter"/>
</dbReference>
<dbReference type="SUPFAM" id="SSF57424">
    <property type="entry name" value="LDL receptor-like module"/>
    <property type="match status" value="1"/>
</dbReference>
<feature type="domain" description="BPTI/Kunitz inhibitor" evidence="11">
    <location>
        <begin position="214"/>
        <end position="264"/>
    </location>
</feature>
<keyword evidence="5 9" id="KW-0472">Membrane</keyword>
<dbReference type="PROSITE" id="PS00280">
    <property type="entry name" value="BPTI_KUNITZ_1"/>
    <property type="match status" value="1"/>
</dbReference>
<dbReference type="PANTHER" id="PTHR46750:SF1">
    <property type="entry name" value="KUNITZ-TYPE PROTEASE INHIBITOR 1"/>
    <property type="match status" value="1"/>
</dbReference>
<evidence type="ECO:0000256" key="5">
    <source>
        <dbReference type="ARBA" id="ARBA00023136"/>
    </source>
</evidence>
<dbReference type="Pfam" id="PF00057">
    <property type="entry name" value="Ldl_recept_a"/>
    <property type="match status" value="1"/>
</dbReference>
<dbReference type="PROSITE" id="PS50986">
    <property type="entry name" value="MANSC"/>
    <property type="match status" value="1"/>
</dbReference>
<dbReference type="Gene3D" id="2.60.40.10">
    <property type="entry name" value="Immunoglobulins"/>
    <property type="match status" value="1"/>
</dbReference>
<dbReference type="Gene3D" id="4.10.410.10">
    <property type="entry name" value="Pancreatic trypsin inhibitor Kunitz domain"/>
    <property type="match status" value="2"/>
</dbReference>
<dbReference type="SMART" id="SM00192">
    <property type="entry name" value="LDLa"/>
    <property type="match status" value="1"/>
</dbReference>
<dbReference type="SMART" id="SM00765">
    <property type="entry name" value="MANEC"/>
    <property type="match status" value="1"/>
</dbReference>
<dbReference type="PROSITE" id="PS50068">
    <property type="entry name" value="LDLRA_2"/>
    <property type="match status" value="1"/>
</dbReference>
<keyword evidence="7" id="KW-0325">Glycoprotein</keyword>
<dbReference type="PROSITE" id="PS01209">
    <property type="entry name" value="LDLRA_1"/>
    <property type="match status" value="1"/>
</dbReference>
<dbReference type="GO" id="GO:0004867">
    <property type="term" value="F:serine-type endopeptidase inhibitor activity"/>
    <property type="evidence" value="ECO:0007669"/>
    <property type="project" value="InterPro"/>
</dbReference>
<keyword evidence="14" id="KW-1185">Reference proteome</keyword>
<dbReference type="PANTHER" id="PTHR46750">
    <property type="entry name" value="KUNITZ-TYPE PROTEASE INHIBITOR 1"/>
    <property type="match status" value="1"/>
</dbReference>
<evidence type="ECO:0000256" key="4">
    <source>
        <dbReference type="ARBA" id="ARBA00022989"/>
    </source>
</evidence>
<feature type="chain" id="PRO_5043629164" evidence="10">
    <location>
        <begin position="17"/>
        <end position="457"/>
    </location>
</feature>
<dbReference type="SMART" id="SM00131">
    <property type="entry name" value="KU"/>
    <property type="match status" value="2"/>
</dbReference>
<evidence type="ECO:0000256" key="7">
    <source>
        <dbReference type="ARBA" id="ARBA00023180"/>
    </source>
</evidence>
<dbReference type="SUPFAM" id="SSF57362">
    <property type="entry name" value="BPTI-like"/>
    <property type="match status" value="2"/>
</dbReference>
<dbReference type="PRINTS" id="PR00759">
    <property type="entry name" value="BASICPTASE"/>
</dbReference>
<dbReference type="GO" id="GO:0060429">
    <property type="term" value="P:epithelium development"/>
    <property type="evidence" value="ECO:0007669"/>
    <property type="project" value="TreeGrafter"/>
</dbReference>
<evidence type="ECO:0000313" key="14">
    <source>
        <dbReference type="Proteomes" id="UP001497482"/>
    </source>
</evidence>